<dbReference type="PANTHER" id="PTHR30570:SF1">
    <property type="entry name" value="PHOSPHATE-BINDING PROTEIN PSTS"/>
    <property type="match status" value="1"/>
</dbReference>
<proteinExistence type="predicted"/>
<dbReference type="Gene3D" id="3.40.190.10">
    <property type="entry name" value="Periplasmic binding protein-like II"/>
    <property type="match status" value="2"/>
</dbReference>
<dbReference type="EMBL" id="VJXY01000064">
    <property type="protein sequence ID" value="MBD6620394.1"/>
    <property type="molecule type" value="Genomic_DNA"/>
</dbReference>
<keyword evidence="2" id="KW-0812">Transmembrane</keyword>
<evidence type="ECO:0000259" key="3">
    <source>
        <dbReference type="Pfam" id="PF12849"/>
    </source>
</evidence>
<evidence type="ECO:0000256" key="1">
    <source>
        <dbReference type="ARBA" id="ARBA00022729"/>
    </source>
</evidence>
<accession>A0AA40T4B3</accession>
<feature type="transmembrane region" description="Helical" evidence="2">
    <location>
        <begin position="12"/>
        <end position="34"/>
    </location>
</feature>
<organism evidence="4 5">
    <name type="scientific">Komarekiella delphini-convector SJRDD-AB1</name>
    <dbReference type="NCBI Taxonomy" id="2593771"/>
    <lineage>
        <taxon>Bacteria</taxon>
        <taxon>Bacillati</taxon>
        <taxon>Cyanobacteriota</taxon>
        <taxon>Cyanophyceae</taxon>
        <taxon>Nostocales</taxon>
        <taxon>Nostocaceae</taxon>
        <taxon>Komarekiella</taxon>
        <taxon>Komarekiella delphini-convector</taxon>
    </lineage>
</organism>
<keyword evidence="1" id="KW-0732">Signal</keyword>
<keyword evidence="5" id="KW-1185">Reference proteome</keyword>
<gene>
    <name evidence="4" type="ORF">FNW02_32585</name>
</gene>
<sequence>MFHQQKILSSGAILFAFTATSISAVSLIILPAFAQSSGVSTSFPVPQSVPSGTAVQINGTTSMEKINQALAERFEAKFPGTDVKTAYDGTDAALKALPNGKIDLAAIGRSLTEEEKARGLVSTPVTRNKIAVILGRDNPYKNSLTSEQFARIFRGEITNWSQVGGSPQAIRLIDRPENSDLRRSFQNYPVFKTAAFKTGANTVKSEDSTEAVINKLGTDGIGYAIADQVINNPNVQIVPLHNVLPTDPRYPFSQPLGYAHQRPITNPTAQAFLGYATAPENQQIVEEARVANAIATPAAVSIPTTTATRSRDEFPWWILLLLPLLGGLLWWLLSRRTHTTNSAPAPVAAPVPLPVRRTPESRIILTPRNCRDAYAYWEVPDEVRQDLQRLGGRNLKVRLYDVTDIDMDRQTPHSMKEFDCDEQAQDIHIPIALDNRDYIAELGYMTNSDRWVEIARSSHVRVPACEPVGTIPLATAGVTTGVAANSLVSDRPRITKDESRLILVPRDSRDVYAYWEVPEAQKAELQRQGGRKLALRVYNTTGIDQQRLPARNFRQFDCDESTPDLHIPIAEGDRDYVAELGYVTDDGRWLELTRSTPTKVSSTFSVDNAARPSSNTGTVFERSDNVSNVANKANAAIAGSTAVAGMAAARSLGDREQPYPDENVSRHATARLHTTDAVMKSDCRIILVPRNFQDAYAYWEISDEYKAYVRRQGGRRFMLRIHDVTNLDINNQLPHSTQEYVCDEHDQDKHVAIPMSDRDYIAEVGYYTDDNRWLSIIRSFHVHVPSDGVIRNS</sequence>
<keyword evidence="2" id="KW-1133">Transmembrane helix</keyword>
<evidence type="ECO:0000256" key="2">
    <source>
        <dbReference type="SAM" id="Phobius"/>
    </source>
</evidence>
<dbReference type="Pfam" id="PF12849">
    <property type="entry name" value="PBP_like_2"/>
    <property type="match status" value="1"/>
</dbReference>
<dbReference type="InterPro" id="IPR050811">
    <property type="entry name" value="Phosphate_ABC_transporter"/>
</dbReference>
<dbReference type="InterPro" id="IPR024370">
    <property type="entry name" value="PBP_domain"/>
</dbReference>
<reference evidence="4" key="1">
    <citation type="submission" date="2019-07" db="EMBL/GenBank/DDBJ databases">
        <title>Toxilogical consequences of a new and cryptic species of cyanobacteria (Komarekiella delphini-convector) recovered from the epidermis of a bottlenose dolphin and 1500 ft. in the air.</title>
        <authorList>
            <person name="Brown A.O."/>
            <person name="Dvorak P."/>
            <person name="Villanueva C.D."/>
            <person name="Foss A.J."/>
            <person name="Garvey A.D."/>
            <person name="Gibson Q.A."/>
            <person name="Johansen J.R."/>
            <person name="Casamatta D.A."/>
        </authorList>
    </citation>
    <scope>NUCLEOTIDE SEQUENCE</scope>
    <source>
        <strain evidence="4">SJRDD-AB1</strain>
    </source>
</reference>
<dbReference type="Proteomes" id="UP001165986">
    <property type="component" value="Unassembled WGS sequence"/>
</dbReference>
<dbReference type="Pfam" id="PF16258">
    <property type="entry name" value="DUF4912"/>
    <property type="match status" value="3"/>
</dbReference>
<dbReference type="PANTHER" id="PTHR30570">
    <property type="entry name" value="PERIPLASMIC PHOSPHATE BINDING COMPONENT OF PHOSPHATE ABC TRANSPORTER"/>
    <property type="match status" value="1"/>
</dbReference>
<evidence type="ECO:0000313" key="4">
    <source>
        <dbReference type="EMBL" id="MBD6620394.1"/>
    </source>
</evidence>
<comment type="caution">
    <text evidence="4">The sequence shown here is derived from an EMBL/GenBank/DDBJ whole genome shotgun (WGS) entry which is preliminary data.</text>
</comment>
<feature type="domain" description="PBP" evidence="3">
    <location>
        <begin position="51"/>
        <end position="280"/>
    </location>
</feature>
<name>A0AA40T4B3_9NOST</name>
<evidence type="ECO:0000313" key="5">
    <source>
        <dbReference type="Proteomes" id="UP001165986"/>
    </source>
</evidence>
<protein>
    <submittedName>
        <fullName evidence="4">DUF4912 domain-containing protein</fullName>
    </submittedName>
</protein>
<dbReference type="InterPro" id="IPR032585">
    <property type="entry name" value="DUF4912"/>
</dbReference>
<keyword evidence="2" id="KW-0472">Membrane</keyword>
<dbReference type="AlphaFoldDB" id="A0AA40T4B3"/>
<dbReference type="SUPFAM" id="SSF53850">
    <property type="entry name" value="Periplasmic binding protein-like II"/>
    <property type="match status" value="1"/>
</dbReference>